<keyword evidence="2 4" id="KW-0238">DNA-binding</keyword>
<dbReference type="InterPro" id="IPR036271">
    <property type="entry name" value="Tet_transcr_reg_TetR-rel_C_sf"/>
</dbReference>
<dbReference type="eggNOG" id="COG1309">
    <property type="taxonomic scope" value="Bacteria"/>
</dbReference>
<gene>
    <name evidence="6" type="ordered locus">FraEuI1c_3432</name>
</gene>
<dbReference type="Gene3D" id="1.10.357.10">
    <property type="entry name" value="Tetracycline Repressor, domain 2"/>
    <property type="match status" value="1"/>
</dbReference>
<dbReference type="PROSITE" id="PS50977">
    <property type="entry name" value="HTH_TETR_2"/>
    <property type="match status" value="1"/>
</dbReference>
<dbReference type="PRINTS" id="PR00455">
    <property type="entry name" value="HTHTETR"/>
</dbReference>
<dbReference type="Gene3D" id="1.10.10.60">
    <property type="entry name" value="Homeodomain-like"/>
    <property type="match status" value="1"/>
</dbReference>
<feature type="domain" description="HTH tetR-type" evidence="5">
    <location>
        <begin position="29"/>
        <end position="89"/>
    </location>
</feature>
<evidence type="ECO:0000256" key="3">
    <source>
        <dbReference type="ARBA" id="ARBA00023163"/>
    </source>
</evidence>
<feature type="DNA-binding region" description="H-T-H motif" evidence="4">
    <location>
        <begin position="52"/>
        <end position="71"/>
    </location>
</feature>
<keyword evidence="7" id="KW-1185">Reference proteome</keyword>
<dbReference type="AlphaFoldDB" id="E3IXY6"/>
<dbReference type="Pfam" id="PF00440">
    <property type="entry name" value="TetR_N"/>
    <property type="match status" value="1"/>
</dbReference>
<organism evidence="6 7">
    <name type="scientific">Pseudofrankia inefficax (strain DSM 45817 / CECT 9037 / DDB 130130 / EuI1c)</name>
    <name type="common">Frankia inefficax</name>
    <dbReference type="NCBI Taxonomy" id="298654"/>
    <lineage>
        <taxon>Bacteria</taxon>
        <taxon>Bacillati</taxon>
        <taxon>Actinomycetota</taxon>
        <taxon>Actinomycetes</taxon>
        <taxon>Frankiales</taxon>
        <taxon>Frankiaceae</taxon>
        <taxon>Pseudofrankia</taxon>
    </lineage>
</organism>
<evidence type="ECO:0000313" key="7">
    <source>
        <dbReference type="Proteomes" id="UP000002484"/>
    </source>
</evidence>
<evidence type="ECO:0000259" key="5">
    <source>
        <dbReference type="PROSITE" id="PS50977"/>
    </source>
</evidence>
<reference evidence="6 7" key="1">
    <citation type="submission" date="2010-10" db="EMBL/GenBank/DDBJ databases">
        <title>Complete sequence of Frankia sp. EuI1c.</title>
        <authorList>
            <consortium name="US DOE Joint Genome Institute"/>
            <person name="Lucas S."/>
            <person name="Copeland A."/>
            <person name="Lapidus A."/>
            <person name="Cheng J.-F."/>
            <person name="Bruce D."/>
            <person name="Goodwin L."/>
            <person name="Pitluck S."/>
            <person name="Chertkov O."/>
            <person name="Detter J.C."/>
            <person name="Han C."/>
            <person name="Tapia R."/>
            <person name="Land M."/>
            <person name="Hauser L."/>
            <person name="Jeffries C."/>
            <person name="Kyrpides N."/>
            <person name="Ivanova N."/>
            <person name="Mikhailova N."/>
            <person name="Beauchemin N."/>
            <person name="Sen A."/>
            <person name="Sur S.A."/>
            <person name="Gtari M."/>
            <person name="Wall L."/>
            <person name="Tisa L."/>
            <person name="Woyke T."/>
        </authorList>
    </citation>
    <scope>NUCLEOTIDE SEQUENCE [LARGE SCALE GENOMIC DNA]</scope>
    <source>
        <strain evidence="7">DSM 45817 / CECT 9037 / EuI1c</strain>
    </source>
</reference>
<dbReference type="KEGG" id="fri:FraEuI1c_3432"/>
<evidence type="ECO:0000256" key="4">
    <source>
        <dbReference type="PROSITE-ProRule" id="PRU00335"/>
    </source>
</evidence>
<keyword evidence="1" id="KW-0805">Transcription regulation</keyword>
<dbReference type="HOGENOM" id="CLU_069356_12_6_11"/>
<evidence type="ECO:0000256" key="2">
    <source>
        <dbReference type="ARBA" id="ARBA00023125"/>
    </source>
</evidence>
<protein>
    <submittedName>
        <fullName evidence="6">Regulatory protein TetR</fullName>
    </submittedName>
</protein>
<dbReference type="GO" id="GO:0000976">
    <property type="term" value="F:transcription cis-regulatory region binding"/>
    <property type="evidence" value="ECO:0007669"/>
    <property type="project" value="TreeGrafter"/>
</dbReference>
<dbReference type="STRING" id="298654.FraEuI1c_3432"/>
<sequence length="239" mass="26457">MTLSTRVSASTTGWVNRQKASTPRNLRGTATKARLVRAAKAVFEECGFLDARIADIADRAGVSYGSFYHYFDSKLQILCEVARAVGGLLQEPMCAATSDPTGLASPAELVRQLSRRYLTVYRDEARVIAAIEVISRYEPELAAITFGYLEADRARIARAVRRTRTRPCAVADADTEVALLAMSAMMNRYAEMWFVQKLLEIDFDDGVDQLSRLCLNALQLACSVEPGDRSGHEEVIVWP</sequence>
<dbReference type="InterPro" id="IPR050109">
    <property type="entry name" value="HTH-type_TetR-like_transc_reg"/>
</dbReference>
<dbReference type="InParanoid" id="E3IXY6"/>
<keyword evidence="3" id="KW-0804">Transcription</keyword>
<proteinExistence type="predicted"/>
<dbReference type="PANTHER" id="PTHR30055">
    <property type="entry name" value="HTH-TYPE TRANSCRIPTIONAL REGULATOR RUTR"/>
    <property type="match status" value="1"/>
</dbReference>
<dbReference type="EMBL" id="CP002299">
    <property type="protein sequence ID" value="ADP81441.1"/>
    <property type="molecule type" value="Genomic_DNA"/>
</dbReference>
<dbReference type="SUPFAM" id="SSF46689">
    <property type="entry name" value="Homeodomain-like"/>
    <property type="match status" value="1"/>
</dbReference>
<dbReference type="InterPro" id="IPR001647">
    <property type="entry name" value="HTH_TetR"/>
</dbReference>
<dbReference type="GO" id="GO:0003700">
    <property type="term" value="F:DNA-binding transcription factor activity"/>
    <property type="evidence" value="ECO:0007669"/>
    <property type="project" value="TreeGrafter"/>
</dbReference>
<evidence type="ECO:0000313" key="6">
    <source>
        <dbReference type="EMBL" id="ADP81441.1"/>
    </source>
</evidence>
<evidence type="ECO:0000256" key="1">
    <source>
        <dbReference type="ARBA" id="ARBA00023015"/>
    </source>
</evidence>
<dbReference type="Proteomes" id="UP000002484">
    <property type="component" value="Chromosome"/>
</dbReference>
<accession>E3IXY6</accession>
<name>E3IXY6_PSEI1</name>
<dbReference type="PANTHER" id="PTHR30055:SF234">
    <property type="entry name" value="HTH-TYPE TRANSCRIPTIONAL REGULATOR BETI"/>
    <property type="match status" value="1"/>
</dbReference>
<dbReference type="InterPro" id="IPR009057">
    <property type="entry name" value="Homeodomain-like_sf"/>
</dbReference>
<dbReference type="SUPFAM" id="SSF48498">
    <property type="entry name" value="Tetracyclin repressor-like, C-terminal domain"/>
    <property type="match status" value="1"/>
</dbReference>